<dbReference type="RefSeq" id="XP_024404770.1">
    <property type="nucleotide sequence ID" value="XM_024550483.1"/>
</dbReference>
<protein>
    <submittedName>
        <fullName evidence="1">Uncharacterized protein</fullName>
    </submittedName>
</protein>
<dbReference type="Proteomes" id="UP000054821">
    <property type="component" value="Unassembled WGS sequence"/>
</dbReference>
<gene>
    <name evidence="1" type="ORF">TGAM01_v209099</name>
</gene>
<sequence>MLGQFHRRWDCWYLIASHKFSILERRRVVIVC</sequence>
<comment type="caution">
    <text evidence="1">The sequence shown here is derived from an EMBL/GenBank/DDBJ whole genome shotgun (WGS) entry which is preliminary data.</text>
</comment>
<evidence type="ECO:0000313" key="2">
    <source>
        <dbReference type="Proteomes" id="UP000054821"/>
    </source>
</evidence>
<dbReference type="GeneID" id="36347829"/>
<dbReference type="AlphaFoldDB" id="A0A2P4ZCK3"/>
<evidence type="ECO:0000313" key="1">
    <source>
        <dbReference type="EMBL" id="PON22029.1"/>
    </source>
</evidence>
<reference evidence="1 2" key="1">
    <citation type="journal article" date="2016" name="Genome Announc.">
        <title>Draft Whole-Genome Sequence of Trichoderma gamsii T6085, a Promising Biocontrol Agent of Fusarium Head Blight on Wheat.</title>
        <authorList>
            <person name="Baroncelli R."/>
            <person name="Zapparata A."/>
            <person name="Piaggeschi G."/>
            <person name="Sarrocco S."/>
            <person name="Vannacci G."/>
        </authorList>
    </citation>
    <scope>NUCLEOTIDE SEQUENCE [LARGE SCALE GENOMIC DNA]</scope>
    <source>
        <strain evidence="1 2">T6085</strain>
    </source>
</reference>
<organism evidence="1 2">
    <name type="scientific">Trichoderma gamsii</name>
    <dbReference type="NCBI Taxonomy" id="398673"/>
    <lineage>
        <taxon>Eukaryota</taxon>
        <taxon>Fungi</taxon>
        <taxon>Dikarya</taxon>
        <taxon>Ascomycota</taxon>
        <taxon>Pezizomycotina</taxon>
        <taxon>Sordariomycetes</taxon>
        <taxon>Hypocreomycetidae</taxon>
        <taxon>Hypocreales</taxon>
        <taxon>Hypocreaceae</taxon>
        <taxon>Trichoderma</taxon>
    </lineage>
</organism>
<name>A0A2P4ZCK3_9HYPO</name>
<keyword evidence="2" id="KW-1185">Reference proteome</keyword>
<proteinExistence type="predicted"/>
<dbReference type="EMBL" id="JPDN02000042">
    <property type="protein sequence ID" value="PON22029.1"/>
    <property type="molecule type" value="Genomic_DNA"/>
</dbReference>
<accession>A0A2P4ZCK3</accession>